<comment type="caution">
    <text evidence="1">The sequence shown here is derived from an EMBL/GenBank/DDBJ whole genome shotgun (WGS) entry which is preliminary data.</text>
</comment>
<sequence>MTQAKKNTASFHRFVETASLGAIRTLCDSVSDLAGQPWVTSALAQLTPEADAQTCAQARRALADGCRHLTTESLSRLEGDARRVIALAEGKGPAAIKVVERDIYKFDDPEGGLRAGFDAQTDDLGRSVFLLIRVPQLFEEAERFHFAEHYRNFGRLYEAFEVDCDQLAQFEWNEAAKAAFETKIKEQLQISGPCLIQHFEVSQSDDGAGSPSLHMFLIRHAGMTSSVQDTLPDLSLQPIHYKPPVEATLLFEPAQKRIEVFAEQAAERPLIAAAFAEVATGSDLSGRPMSLRQYNLERFYRSLHLSQAEVEHLGVLDVRVVEAEARPQNLKRRVVVKVDKDDDIDTAARAMLGDNNIFSRATLISRVVINLRFERNGKEVNLPITLSAPNRCNLASRQDPRDRELGYAVLEAYGIVRSVAPLDAASEAGQFSAMLRLYESDCAEVSRAELHNWGADVSVLRSAGFLVPKARASFVTRVRDDGTVLQAPVRSIEGRLVFDDPQTGLLVAVDPSELERFEVKRDWLTERVIKGLRSAMRMGRTPRSTGPVVKLGTLVDGNDDVPVHLARCLDRMDVIASVDSSLRGDGQSGWGVVLTATGVCPEFLGANVIAQLADVLTADEAGITVDQTRLMQILRDGRQRAFAAAVPDLRITCDIAGKETATLIIPGKLPFSLVGGKQVLVVERLMQAHRAGNPVVTGGALFEGMSSKSPAQLFTGDTWKQYIGHPPDKSRGWMLLL</sequence>
<keyword evidence="2" id="KW-1185">Reference proteome</keyword>
<accession>A0ABV8MIL8</accession>
<proteinExistence type="predicted"/>
<dbReference type="Proteomes" id="UP001595791">
    <property type="component" value="Unassembled WGS sequence"/>
</dbReference>
<evidence type="ECO:0000313" key="2">
    <source>
        <dbReference type="Proteomes" id="UP001595791"/>
    </source>
</evidence>
<dbReference type="EMBL" id="JBHSBU010000001">
    <property type="protein sequence ID" value="MFC4157984.1"/>
    <property type="molecule type" value="Genomic_DNA"/>
</dbReference>
<dbReference type="RefSeq" id="WP_378160190.1">
    <property type="nucleotide sequence ID" value="NZ_JBHSBU010000001.1"/>
</dbReference>
<organism evidence="1 2">
    <name type="scientific">Chitinimonas lacunae</name>
    <dbReference type="NCBI Taxonomy" id="1963018"/>
    <lineage>
        <taxon>Bacteria</taxon>
        <taxon>Pseudomonadati</taxon>
        <taxon>Pseudomonadota</taxon>
        <taxon>Betaproteobacteria</taxon>
        <taxon>Neisseriales</taxon>
        <taxon>Chitinibacteraceae</taxon>
        <taxon>Chitinimonas</taxon>
    </lineage>
</organism>
<protein>
    <submittedName>
        <fullName evidence="1">Uncharacterized protein</fullName>
    </submittedName>
</protein>
<evidence type="ECO:0000313" key="1">
    <source>
        <dbReference type="EMBL" id="MFC4157984.1"/>
    </source>
</evidence>
<name>A0ABV8MIL8_9NEIS</name>
<gene>
    <name evidence="1" type="ORF">ACFOW7_01305</name>
</gene>
<reference evidence="2" key="1">
    <citation type="journal article" date="2019" name="Int. J. Syst. Evol. Microbiol.">
        <title>The Global Catalogue of Microorganisms (GCM) 10K type strain sequencing project: providing services to taxonomists for standard genome sequencing and annotation.</title>
        <authorList>
            <consortium name="The Broad Institute Genomics Platform"/>
            <consortium name="The Broad Institute Genome Sequencing Center for Infectious Disease"/>
            <person name="Wu L."/>
            <person name="Ma J."/>
        </authorList>
    </citation>
    <scope>NUCLEOTIDE SEQUENCE [LARGE SCALE GENOMIC DNA]</scope>
    <source>
        <strain evidence="2">LMG 29894</strain>
    </source>
</reference>